<reference evidence="7 8" key="1">
    <citation type="submission" date="2018-03" db="EMBL/GenBank/DDBJ databases">
        <title>Genomic Encyclopedia of Archaeal and Bacterial Type Strains, Phase II (KMG-II): from individual species to whole genera.</title>
        <authorList>
            <person name="Goeker M."/>
        </authorList>
    </citation>
    <scope>NUCLEOTIDE SEQUENCE [LARGE SCALE GENOMIC DNA]</scope>
    <source>
        <strain evidence="7 8">DSM 13175</strain>
    </source>
</reference>
<proteinExistence type="inferred from homology"/>
<dbReference type="PANTHER" id="PTHR21708:SF26">
    <property type="entry name" value="2-DEHYDROPANTOATE 2-REDUCTASE"/>
    <property type="match status" value="1"/>
</dbReference>
<evidence type="ECO:0000256" key="4">
    <source>
        <dbReference type="RuleBase" id="RU362068"/>
    </source>
</evidence>
<dbReference type="SUPFAM" id="SSF48179">
    <property type="entry name" value="6-phosphogluconate dehydrogenase C-terminal domain-like"/>
    <property type="match status" value="1"/>
</dbReference>
<comment type="pathway">
    <text evidence="4">Cofactor biosynthesis; (R)-pantothenate biosynthesis; (R)-pantoate from 3-methyl-2-oxobutanoate: step 2/2.</text>
</comment>
<comment type="function">
    <text evidence="4">Catalyzes the NADPH-dependent reduction of ketopantoate into pantoic acid.</text>
</comment>
<dbReference type="SUPFAM" id="SSF51735">
    <property type="entry name" value="NAD(P)-binding Rossmann-fold domains"/>
    <property type="match status" value="1"/>
</dbReference>
<accession>A0A2T0WA68</accession>
<dbReference type="Proteomes" id="UP000238205">
    <property type="component" value="Unassembled WGS sequence"/>
</dbReference>
<dbReference type="InterPro" id="IPR051402">
    <property type="entry name" value="KPR-Related"/>
</dbReference>
<keyword evidence="8" id="KW-1185">Reference proteome</keyword>
<dbReference type="InterPro" id="IPR013752">
    <property type="entry name" value="KPA_reductase"/>
</dbReference>
<keyword evidence="3 4" id="KW-0560">Oxidoreductase</keyword>
<evidence type="ECO:0000313" key="8">
    <source>
        <dbReference type="Proteomes" id="UP000238205"/>
    </source>
</evidence>
<dbReference type="Pfam" id="PF02558">
    <property type="entry name" value="ApbA"/>
    <property type="match status" value="1"/>
</dbReference>
<feature type="domain" description="Ketopantoate reductase C-terminal" evidence="6">
    <location>
        <begin position="193"/>
        <end position="317"/>
    </location>
</feature>
<gene>
    <name evidence="7" type="ORF">CLV38_10420</name>
</gene>
<dbReference type="PANTHER" id="PTHR21708">
    <property type="entry name" value="PROBABLE 2-DEHYDROPANTOATE 2-REDUCTASE"/>
    <property type="match status" value="1"/>
</dbReference>
<dbReference type="UniPathway" id="UPA00028">
    <property type="reaction ID" value="UER00004"/>
</dbReference>
<dbReference type="GO" id="GO:0005737">
    <property type="term" value="C:cytoplasm"/>
    <property type="evidence" value="ECO:0007669"/>
    <property type="project" value="TreeGrafter"/>
</dbReference>
<organism evidence="7 8">
    <name type="scientific">Alkalibacterium olivapovliticus</name>
    <dbReference type="NCBI Taxonomy" id="99907"/>
    <lineage>
        <taxon>Bacteria</taxon>
        <taxon>Bacillati</taxon>
        <taxon>Bacillota</taxon>
        <taxon>Bacilli</taxon>
        <taxon>Lactobacillales</taxon>
        <taxon>Carnobacteriaceae</taxon>
        <taxon>Alkalibacterium</taxon>
    </lineage>
</organism>
<comment type="catalytic activity">
    <reaction evidence="4">
        <text>(R)-pantoate + NADP(+) = 2-dehydropantoate + NADPH + H(+)</text>
        <dbReference type="Rhea" id="RHEA:16233"/>
        <dbReference type="ChEBI" id="CHEBI:11561"/>
        <dbReference type="ChEBI" id="CHEBI:15378"/>
        <dbReference type="ChEBI" id="CHEBI:15980"/>
        <dbReference type="ChEBI" id="CHEBI:57783"/>
        <dbReference type="ChEBI" id="CHEBI:58349"/>
        <dbReference type="EC" id="1.1.1.169"/>
    </reaction>
</comment>
<dbReference type="InterPro" id="IPR003710">
    <property type="entry name" value="ApbA"/>
</dbReference>
<dbReference type="InterPro" id="IPR008927">
    <property type="entry name" value="6-PGluconate_DH-like_C_sf"/>
</dbReference>
<dbReference type="GO" id="GO:0015940">
    <property type="term" value="P:pantothenate biosynthetic process"/>
    <property type="evidence" value="ECO:0007669"/>
    <property type="project" value="UniProtKB-UniPathway"/>
</dbReference>
<dbReference type="NCBIfam" id="TIGR00745">
    <property type="entry name" value="apbA_panE"/>
    <property type="match status" value="1"/>
</dbReference>
<dbReference type="OrthoDB" id="9800163at2"/>
<evidence type="ECO:0000256" key="1">
    <source>
        <dbReference type="ARBA" id="ARBA00007870"/>
    </source>
</evidence>
<evidence type="ECO:0000256" key="3">
    <source>
        <dbReference type="ARBA" id="ARBA00023002"/>
    </source>
</evidence>
<dbReference type="Gene3D" id="3.40.50.720">
    <property type="entry name" value="NAD(P)-binding Rossmann-like Domain"/>
    <property type="match status" value="1"/>
</dbReference>
<dbReference type="Pfam" id="PF08546">
    <property type="entry name" value="ApbA_C"/>
    <property type="match status" value="1"/>
</dbReference>
<comment type="similarity">
    <text evidence="1 4">Belongs to the ketopantoate reductase family.</text>
</comment>
<dbReference type="InterPro" id="IPR013332">
    <property type="entry name" value="KPR_N"/>
</dbReference>
<keyword evidence="4" id="KW-0566">Pantothenate biosynthesis</keyword>
<dbReference type="EMBL" id="PVTO01000004">
    <property type="protein sequence ID" value="PRY83414.1"/>
    <property type="molecule type" value="Genomic_DNA"/>
</dbReference>
<dbReference type="GO" id="GO:0008677">
    <property type="term" value="F:2-dehydropantoate 2-reductase activity"/>
    <property type="evidence" value="ECO:0007669"/>
    <property type="project" value="UniProtKB-EC"/>
</dbReference>
<evidence type="ECO:0000256" key="2">
    <source>
        <dbReference type="ARBA" id="ARBA00022857"/>
    </source>
</evidence>
<protein>
    <recommendedName>
        <fullName evidence="4">2-dehydropantoate 2-reductase</fullName>
        <ecNumber evidence="4">1.1.1.169</ecNumber>
    </recommendedName>
    <alternativeName>
        <fullName evidence="4">Ketopantoate reductase</fullName>
    </alternativeName>
</protein>
<dbReference type="InterPro" id="IPR013328">
    <property type="entry name" value="6PGD_dom2"/>
</dbReference>
<evidence type="ECO:0000259" key="5">
    <source>
        <dbReference type="Pfam" id="PF02558"/>
    </source>
</evidence>
<comment type="caution">
    <text evidence="7">The sequence shown here is derived from an EMBL/GenBank/DDBJ whole genome shotgun (WGS) entry which is preliminary data.</text>
</comment>
<name>A0A2T0WA68_9LACT</name>
<dbReference type="EC" id="1.1.1.169" evidence="4"/>
<keyword evidence="2 4" id="KW-0521">NADP</keyword>
<dbReference type="Gene3D" id="1.10.1040.10">
    <property type="entry name" value="N-(1-d-carboxylethyl)-l-norvaline Dehydrogenase, domain 2"/>
    <property type="match status" value="1"/>
</dbReference>
<evidence type="ECO:0000313" key="7">
    <source>
        <dbReference type="EMBL" id="PRY83414.1"/>
    </source>
</evidence>
<evidence type="ECO:0000259" key="6">
    <source>
        <dbReference type="Pfam" id="PF08546"/>
    </source>
</evidence>
<feature type="domain" description="Ketopantoate reductase N-terminal" evidence="5">
    <location>
        <begin position="22"/>
        <end position="165"/>
    </location>
</feature>
<dbReference type="InterPro" id="IPR036291">
    <property type="entry name" value="NAD(P)-bd_dom_sf"/>
</dbReference>
<sequence length="323" mass="35932">MMRIKIKTQEGKKGKNMRDKTIAIVGLGALGILYGQHLSAALGKNRVRIIVNQERKERYEEEGVTLNGVFCDFNYVLETEKTSPADLIIVCTKSLTLDSGMESMYNQVGEQTTIISLINGISSEQIIGSRFGHEKVIPTVAIGMDATREGQNVRSKVKGWLQIGADIPEKESRLHQVMALFDEAAFPYVVEKDIMLKIWEKFIMNVGVNQVVMVNETTYGGVQTGGDFHAQARAAMLEVVSIAQSEGILLTEEHVQKAFDIIDTVDPDGMPSMRQDGFARRPSEVELFSGTILAKSDKYGIAAPVNEFLYSEVKRIESEYTWV</sequence>
<dbReference type="AlphaFoldDB" id="A0A2T0WA68"/>